<keyword evidence="2" id="KW-1133">Transmembrane helix</keyword>
<feature type="compositionally biased region" description="Basic and acidic residues" evidence="1">
    <location>
        <begin position="133"/>
        <end position="144"/>
    </location>
</feature>
<evidence type="ECO:0000313" key="3">
    <source>
        <dbReference type="EMBL" id="RUS89438.1"/>
    </source>
</evidence>
<accession>A0A433U6X7</accession>
<keyword evidence="4" id="KW-1185">Reference proteome</keyword>
<feature type="transmembrane region" description="Helical" evidence="2">
    <location>
        <begin position="68"/>
        <end position="89"/>
    </location>
</feature>
<evidence type="ECO:0000256" key="1">
    <source>
        <dbReference type="SAM" id="MobiDB-lite"/>
    </source>
</evidence>
<comment type="caution">
    <text evidence="3">The sequence shown here is derived from an EMBL/GenBank/DDBJ whole genome shotgun (WGS) entry which is preliminary data.</text>
</comment>
<evidence type="ECO:0000256" key="2">
    <source>
        <dbReference type="SAM" id="Phobius"/>
    </source>
</evidence>
<keyword evidence="2" id="KW-0472">Membrane</keyword>
<dbReference type="Proteomes" id="UP000271974">
    <property type="component" value="Unassembled WGS sequence"/>
</dbReference>
<name>A0A433U6X7_ELYCH</name>
<feature type="transmembrane region" description="Helical" evidence="2">
    <location>
        <begin position="37"/>
        <end position="62"/>
    </location>
</feature>
<sequence length="168" mass="18323">MAKSSFVSKAGGLLRFCLSLIYRLTVKLTVEFLKIGILLAILIGAAVVSVFAFVYCIIWVYITSGGSILVSSCACVIACFLSVAILWVLQVLVKDVLCLTDLTLPELAKLFASAAFKKRKCGKEKGVNANAHGDVRSPVPHDETVSVATRRQSSRLKKDRKLTWLDES</sequence>
<proteinExistence type="predicted"/>
<dbReference type="EMBL" id="RQTK01000056">
    <property type="protein sequence ID" value="RUS89438.1"/>
    <property type="molecule type" value="Genomic_DNA"/>
</dbReference>
<feature type="region of interest" description="Disordered" evidence="1">
    <location>
        <begin position="128"/>
        <end position="153"/>
    </location>
</feature>
<organism evidence="3 4">
    <name type="scientific">Elysia chlorotica</name>
    <name type="common">Eastern emerald elysia</name>
    <name type="synonym">Sea slug</name>
    <dbReference type="NCBI Taxonomy" id="188477"/>
    <lineage>
        <taxon>Eukaryota</taxon>
        <taxon>Metazoa</taxon>
        <taxon>Spiralia</taxon>
        <taxon>Lophotrochozoa</taxon>
        <taxon>Mollusca</taxon>
        <taxon>Gastropoda</taxon>
        <taxon>Heterobranchia</taxon>
        <taxon>Euthyneura</taxon>
        <taxon>Panpulmonata</taxon>
        <taxon>Sacoglossa</taxon>
        <taxon>Placobranchoidea</taxon>
        <taxon>Plakobranchidae</taxon>
        <taxon>Elysia</taxon>
    </lineage>
</organism>
<reference evidence="3 4" key="1">
    <citation type="submission" date="2019-01" db="EMBL/GenBank/DDBJ databases">
        <title>A draft genome assembly of the solar-powered sea slug Elysia chlorotica.</title>
        <authorList>
            <person name="Cai H."/>
            <person name="Li Q."/>
            <person name="Fang X."/>
            <person name="Li J."/>
            <person name="Curtis N.E."/>
            <person name="Altenburger A."/>
            <person name="Shibata T."/>
            <person name="Feng M."/>
            <person name="Maeda T."/>
            <person name="Schwartz J.A."/>
            <person name="Shigenobu S."/>
            <person name="Lundholm N."/>
            <person name="Nishiyama T."/>
            <person name="Yang H."/>
            <person name="Hasebe M."/>
            <person name="Li S."/>
            <person name="Pierce S.K."/>
            <person name="Wang J."/>
        </authorList>
    </citation>
    <scope>NUCLEOTIDE SEQUENCE [LARGE SCALE GENOMIC DNA]</scope>
    <source>
        <strain evidence="3">EC2010</strain>
        <tissue evidence="3">Whole organism of an adult</tissue>
    </source>
</reference>
<gene>
    <name evidence="3" type="ORF">EGW08_002811</name>
</gene>
<dbReference type="OrthoDB" id="6159148at2759"/>
<evidence type="ECO:0000313" key="4">
    <source>
        <dbReference type="Proteomes" id="UP000271974"/>
    </source>
</evidence>
<dbReference type="AlphaFoldDB" id="A0A433U6X7"/>
<keyword evidence="2" id="KW-0812">Transmembrane</keyword>
<protein>
    <submittedName>
        <fullName evidence="3">Uncharacterized protein</fullName>
    </submittedName>
</protein>